<name>A0A1X4XZP6_9BACT</name>
<keyword evidence="2" id="KW-1185">Reference proteome</keyword>
<sequence length="198" mass="23205">MIDLDKTLYKPQTGIFEEINKNIKKFMIQHLNLQEQFVENLRVHYVKTYGSTLMGLIKNYNIDPYVFLDFAHSVDLSTINPNSIIKEKLRSIKGRKIIFTSAPKKHALNVLERLEILDEFNDIFDIIEADFIAKPNKEPYIKVTQKFPSRLYTMIDDMEQNLITAKLFKFKTILINKNKSTQVDLCVESFEEIPVELL</sequence>
<protein>
    <submittedName>
        <fullName evidence="1">Pyridoxal-5'-phosphate phosphatase Alphaproteobacterial type</fullName>
    </submittedName>
</protein>
<dbReference type="Gene3D" id="3.40.50.1000">
    <property type="entry name" value="HAD superfamily/HAD-like"/>
    <property type="match status" value="1"/>
</dbReference>
<dbReference type="InterPro" id="IPR023214">
    <property type="entry name" value="HAD_sf"/>
</dbReference>
<dbReference type="EMBL" id="MDSU01000001">
    <property type="protein sequence ID" value="OSS42984.1"/>
    <property type="molecule type" value="Genomic_DNA"/>
</dbReference>
<dbReference type="PANTHER" id="PTHR12725">
    <property type="entry name" value="HALOACID DEHALOGENASE-LIKE HYDROLASE"/>
    <property type="match status" value="1"/>
</dbReference>
<dbReference type="SFLD" id="SFLDS00003">
    <property type="entry name" value="Haloacid_Dehalogenase"/>
    <property type="match status" value="1"/>
</dbReference>
<dbReference type="Proteomes" id="UP000194141">
    <property type="component" value="Unassembled WGS sequence"/>
</dbReference>
<dbReference type="NCBIfam" id="TIGR01993">
    <property type="entry name" value="Pyr-5-nucltdase"/>
    <property type="match status" value="1"/>
</dbReference>
<dbReference type="STRING" id="1562698.DESAMIL20_92"/>
<proteinExistence type="predicted"/>
<organism evidence="1 2">
    <name type="scientific">Desulfurella amilsii</name>
    <dbReference type="NCBI Taxonomy" id="1562698"/>
    <lineage>
        <taxon>Bacteria</taxon>
        <taxon>Pseudomonadati</taxon>
        <taxon>Campylobacterota</taxon>
        <taxon>Desulfurellia</taxon>
        <taxon>Desulfurellales</taxon>
        <taxon>Desulfurellaceae</taxon>
        <taxon>Desulfurella</taxon>
    </lineage>
</organism>
<dbReference type="SUPFAM" id="SSF56784">
    <property type="entry name" value="HAD-like"/>
    <property type="match status" value="1"/>
</dbReference>
<reference evidence="1 2" key="1">
    <citation type="journal article" date="2017" name="Front. Microbiol.">
        <title>Genome Sequence of Desulfurella amilsii Strain TR1 and Comparative Genomics of Desulfurellaceae Family.</title>
        <authorList>
            <person name="Florentino A.P."/>
            <person name="Stams A.J."/>
            <person name="Sanchez-Andrea I."/>
        </authorList>
    </citation>
    <scope>NUCLEOTIDE SEQUENCE [LARGE SCALE GENOMIC DNA]</scope>
    <source>
        <strain evidence="1 2">TR1</strain>
    </source>
</reference>
<dbReference type="InterPro" id="IPR010237">
    <property type="entry name" value="Pyr-5-nucltdase"/>
</dbReference>
<dbReference type="AlphaFoldDB" id="A0A1X4XZP6"/>
<dbReference type="Gene3D" id="1.10.150.450">
    <property type="match status" value="1"/>
</dbReference>
<gene>
    <name evidence="1" type="ORF">DESAMIL20_92</name>
</gene>
<accession>A0A1X4XZP6</accession>
<dbReference type="PANTHER" id="PTHR12725:SF117">
    <property type="entry name" value="HALOACID DEHALOGENASE-LIKE HYDROLASE"/>
    <property type="match status" value="1"/>
</dbReference>
<evidence type="ECO:0000313" key="2">
    <source>
        <dbReference type="Proteomes" id="UP000194141"/>
    </source>
</evidence>
<dbReference type="SFLD" id="SFLDG01129">
    <property type="entry name" value="C1.5:_HAD__Beta-PGM__Phosphata"/>
    <property type="match status" value="1"/>
</dbReference>
<evidence type="ECO:0000313" key="1">
    <source>
        <dbReference type="EMBL" id="OSS42984.1"/>
    </source>
</evidence>
<dbReference type="InterPro" id="IPR036412">
    <property type="entry name" value="HAD-like_sf"/>
</dbReference>
<comment type="caution">
    <text evidence="1">The sequence shown here is derived from an EMBL/GenBank/DDBJ whole genome shotgun (WGS) entry which is preliminary data.</text>
</comment>
<dbReference type="SFLD" id="SFLDG01132">
    <property type="entry name" value="C1.5.3:_5'-Nucleotidase_Like"/>
    <property type="match status" value="1"/>
</dbReference>